<evidence type="ECO:0000256" key="1">
    <source>
        <dbReference type="SAM" id="MobiDB-lite"/>
    </source>
</evidence>
<name>T1L325_TETUR</name>
<evidence type="ECO:0000313" key="2">
    <source>
        <dbReference type="EnsemblMetazoa" id="tetur354g00010.1"/>
    </source>
</evidence>
<accession>T1L325</accession>
<dbReference type="EnsemblMetazoa" id="tetur354g00010.1">
    <property type="protein sequence ID" value="tetur354g00010.1"/>
    <property type="gene ID" value="tetur354g00010"/>
</dbReference>
<keyword evidence="3" id="KW-1185">Reference proteome</keyword>
<protein>
    <submittedName>
        <fullName evidence="2">Uncharacterized protein</fullName>
    </submittedName>
</protein>
<dbReference type="HOGENOM" id="CLU_1779807_0_0_1"/>
<proteinExistence type="predicted"/>
<reference evidence="2" key="2">
    <citation type="submission" date="2015-06" db="UniProtKB">
        <authorList>
            <consortium name="EnsemblMetazoa"/>
        </authorList>
    </citation>
    <scope>IDENTIFICATION</scope>
</reference>
<dbReference type="EMBL" id="CAEY01001003">
    <property type="status" value="NOT_ANNOTATED_CDS"/>
    <property type="molecule type" value="Genomic_DNA"/>
</dbReference>
<dbReference type="Proteomes" id="UP000015104">
    <property type="component" value="Unassembled WGS sequence"/>
</dbReference>
<dbReference type="AlphaFoldDB" id="T1L325"/>
<evidence type="ECO:0000313" key="3">
    <source>
        <dbReference type="Proteomes" id="UP000015104"/>
    </source>
</evidence>
<organism evidence="2 3">
    <name type="scientific">Tetranychus urticae</name>
    <name type="common">Two-spotted spider mite</name>
    <dbReference type="NCBI Taxonomy" id="32264"/>
    <lineage>
        <taxon>Eukaryota</taxon>
        <taxon>Metazoa</taxon>
        <taxon>Ecdysozoa</taxon>
        <taxon>Arthropoda</taxon>
        <taxon>Chelicerata</taxon>
        <taxon>Arachnida</taxon>
        <taxon>Acari</taxon>
        <taxon>Acariformes</taxon>
        <taxon>Trombidiformes</taxon>
        <taxon>Prostigmata</taxon>
        <taxon>Eleutherengona</taxon>
        <taxon>Raphignathae</taxon>
        <taxon>Tetranychoidea</taxon>
        <taxon>Tetranychidae</taxon>
        <taxon>Tetranychus</taxon>
    </lineage>
</organism>
<sequence length="146" mass="16522">MEASGNAKDGDHTLKECLREGHISENGKRMRVAVAVWENSLIKLDDSVYDKEMPYDLTKEDLSLTRAWKVVKNPREYTCRFCNRGLYDRSNGIRRETKTCSEGGAPNHICNKHCSKKCRGALPYEQPPDGRLNNPKAGRPKANGKQ</sequence>
<reference evidence="3" key="1">
    <citation type="submission" date="2011-08" db="EMBL/GenBank/DDBJ databases">
        <authorList>
            <person name="Rombauts S."/>
        </authorList>
    </citation>
    <scope>NUCLEOTIDE SEQUENCE</scope>
    <source>
        <strain evidence="3">London</strain>
    </source>
</reference>
<feature type="region of interest" description="Disordered" evidence="1">
    <location>
        <begin position="123"/>
        <end position="146"/>
    </location>
</feature>